<feature type="domain" description="DUF306" evidence="2">
    <location>
        <begin position="32"/>
        <end position="129"/>
    </location>
</feature>
<keyword evidence="4" id="KW-1185">Reference proteome</keyword>
<dbReference type="STRING" id="51670.SAMN04488557_0102"/>
<dbReference type="OrthoDB" id="9809132at2"/>
<evidence type="ECO:0000313" key="3">
    <source>
        <dbReference type="EMBL" id="SFV25762.1"/>
    </source>
</evidence>
<gene>
    <name evidence="3" type="ORF">SAMN04488557_0102</name>
</gene>
<dbReference type="Pfam" id="PF03724">
    <property type="entry name" value="META"/>
    <property type="match status" value="1"/>
</dbReference>
<keyword evidence="3" id="KW-0346">Stress response</keyword>
<evidence type="ECO:0000313" key="4">
    <source>
        <dbReference type="Proteomes" id="UP000199423"/>
    </source>
</evidence>
<proteinExistence type="predicted"/>
<dbReference type="AlphaFoldDB" id="A0A1I7MTN4"/>
<dbReference type="RefSeq" id="WP_092862699.1">
    <property type="nucleotide sequence ID" value="NZ_FPCH01000001.1"/>
</dbReference>
<dbReference type="InterPro" id="IPR053147">
    <property type="entry name" value="Hsp_HslJ-like"/>
</dbReference>
<organism evidence="3 4">
    <name type="scientific">Hyphomicrobium facile</name>
    <dbReference type="NCBI Taxonomy" id="51670"/>
    <lineage>
        <taxon>Bacteria</taxon>
        <taxon>Pseudomonadati</taxon>
        <taxon>Pseudomonadota</taxon>
        <taxon>Alphaproteobacteria</taxon>
        <taxon>Hyphomicrobiales</taxon>
        <taxon>Hyphomicrobiaceae</taxon>
        <taxon>Hyphomicrobium</taxon>
    </lineage>
</organism>
<keyword evidence="1" id="KW-0732">Signal</keyword>
<evidence type="ECO:0000256" key="1">
    <source>
        <dbReference type="SAM" id="SignalP"/>
    </source>
</evidence>
<feature type="chain" id="PRO_5011757371" evidence="1">
    <location>
        <begin position="23"/>
        <end position="130"/>
    </location>
</feature>
<reference evidence="4" key="1">
    <citation type="submission" date="2016-10" db="EMBL/GenBank/DDBJ databases">
        <authorList>
            <person name="Varghese N."/>
            <person name="Submissions S."/>
        </authorList>
    </citation>
    <scope>NUCLEOTIDE SEQUENCE [LARGE SCALE GENOMIC DNA]</scope>
    <source>
        <strain evidence="4">DSM 1565</strain>
    </source>
</reference>
<dbReference type="EMBL" id="FPCH01000001">
    <property type="protein sequence ID" value="SFV25762.1"/>
    <property type="molecule type" value="Genomic_DNA"/>
</dbReference>
<evidence type="ECO:0000259" key="2">
    <source>
        <dbReference type="Pfam" id="PF03724"/>
    </source>
</evidence>
<accession>A0A1I7MTN4</accession>
<feature type="signal peptide" evidence="1">
    <location>
        <begin position="1"/>
        <end position="22"/>
    </location>
</feature>
<dbReference type="PANTHER" id="PTHR35535">
    <property type="entry name" value="HEAT SHOCK PROTEIN HSLJ"/>
    <property type="match status" value="1"/>
</dbReference>
<dbReference type="PANTHER" id="PTHR35535:SF1">
    <property type="entry name" value="HEAT SHOCK PROTEIN HSLJ"/>
    <property type="match status" value="1"/>
</dbReference>
<dbReference type="InterPro" id="IPR038670">
    <property type="entry name" value="HslJ-like_sf"/>
</dbReference>
<sequence>MRFMKAIVIGALALAMSGPVLAEDDEDGPLAASWIATELGGKPVEGLTLNYTTDKVSGTGGCNRFSGPISIEDDAIQIGPLAATKMMCEGKSEIETQYFTALEAARSFVVEGDMLTLKADDGHVLVKFKK</sequence>
<dbReference type="Proteomes" id="UP000199423">
    <property type="component" value="Unassembled WGS sequence"/>
</dbReference>
<protein>
    <submittedName>
        <fullName evidence="3">Heat shock protein HslJ</fullName>
    </submittedName>
</protein>
<name>A0A1I7MTN4_9HYPH</name>
<dbReference type="Gene3D" id="2.40.128.270">
    <property type="match status" value="1"/>
</dbReference>
<dbReference type="InterPro" id="IPR005184">
    <property type="entry name" value="DUF306_Meta_HslJ"/>
</dbReference>